<evidence type="ECO:0000313" key="1">
    <source>
        <dbReference type="EMBL" id="MDL4842800.1"/>
    </source>
</evidence>
<keyword evidence="2" id="KW-1185">Reference proteome</keyword>
<dbReference type="Proteomes" id="UP001235343">
    <property type="component" value="Unassembled WGS sequence"/>
</dbReference>
<dbReference type="RefSeq" id="WP_285934093.1">
    <property type="nucleotide sequence ID" value="NZ_JASTZU010000063.1"/>
</dbReference>
<accession>A0ABT7LDY0</accession>
<evidence type="ECO:0000313" key="2">
    <source>
        <dbReference type="Proteomes" id="UP001235343"/>
    </source>
</evidence>
<sequence length="173" mass="19946">MEKGRASKALKLGRKLTSKTQQQLSMETFLSREAFCQQENEAYKVQPDVTKHFINKYNNPWVAMEAANEYIGWGVTRLDGRAADLHRSSVKDKLLEELEEAIEAIKKVKTSLNPDMIQSFERQDVERSVQEIIDATKASITWVAIVCDEYGLSWSEEWDKNQTKLKAKQFVRS</sequence>
<name>A0ABT7LDY0_9BACI</name>
<protein>
    <submittedName>
        <fullName evidence="1">XRE family transcriptional regulator</fullName>
    </submittedName>
</protein>
<reference evidence="1 2" key="1">
    <citation type="submission" date="2023-06" db="EMBL/GenBank/DDBJ databases">
        <title>Aquibacillus rhizosphaerae LR5S19.</title>
        <authorList>
            <person name="Sun J.-Q."/>
        </authorList>
    </citation>
    <scope>NUCLEOTIDE SEQUENCE [LARGE SCALE GENOMIC DNA]</scope>
    <source>
        <strain evidence="1 2">LR5S19</strain>
    </source>
</reference>
<comment type="caution">
    <text evidence="1">The sequence shown here is derived from an EMBL/GenBank/DDBJ whole genome shotgun (WGS) entry which is preliminary data.</text>
</comment>
<proteinExistence type="predicted"/>
<dbReference type="EMBL" id="JASTZU010000063">
    <property type="protein sequence ID" value="MDL4842800.1"/>
    <property type="molecule type" value="Genomic_DNA"/>
</dbReference>
<organism evidence="1 2">
    <name type="scientific">Aquibacillus rhizosphaerae</name>
    <dbReference type="NCBI Taxonomy" id="3051431"/>
    <lineage>
        <taxon>Bacteria</taxon>
        <taxon>Bacillati</taxon>
        <taxon>Bacillota</taxon>
        <taxon>Bacilli</taxon>
        <taxon>Bacillales</taxon>
        <taxon>Bacillaceae</taxon>
        <taxon>Aquibacillus</taxon>
    </lineage>
</organism>
<gene>
    <name evidence="1" type="ORF">QQS35_20405</name>
</gene>